<dbReference type="InterPro" id="IPR002110">
    <property type="entry name" value="Ankyrin_rpt"/>
</dbReference>
<dbReference type="Pfam" id="PF13637">
    <property type="entry name" value="Ank_4"/>
    <property type="match status" value="1"/>
</dbReference>
<evidence type="ECO:0000313" key="4">
    <source>
        <dbReference type="EMBL" id="PGH00065.1"/>
    </source>
</evidence>
<gene>
    <name evidence="4" type="ORF">AJ79_08336</name>
</gene>
<dbReference type="Proteomes" id="UP000223968">
    <property type="component" value="Unassembled WGS sequence"/>
</dbReference>
<evidence type="ECO:0000256" key="1">
    <source>
        <dbReference type="ARBA" id="ARBA00022737"/>
    </source>
</evidence>
<reference evidence="4 5" key="1">
    <citation type="submission" date="2017-10" db="EMBL/GenBank/DDBJ databases">
        <title>Comparative genomics in systemic dimorphic fungi from Ajellomycetaceae.</title>
        <authorList>
            <person name="Munoz J.F."/>
            <person name="Mcewen J.G."/>
            <person name="Clay O.K."/>
            <person name="Cuomo C.A."/>
        </authorList>
    </citation>
    <scope>NUCLEOTIDE SEQUENCE [LARGE SCALE GENOMIC DNA]</scope>
    <source>
        <strain evidence="4 5">UAMH5409</strain>
    </source>
</reference>
<accession>A0A2B7WTR1</accession>
<evidence type="ECO:0000256" key="3">
    <source>
        <dbReference type="PROSITE-ProRule" id="PRU00023"/>
    </source>
</evidence>
<dbReference type="PANTHER" id="PTHR24173:SF74">
    <property type="entry name" value="ANKYRIN REPEAT DOMAIN-CONTAINING PROTEIN 16"/>
    <property type="match status" value="1"/>
</dbReference>
<keyword evidence="1" id="KW-0677">Repeat</keyword>
<dbReference type="PROSITE" id="PS50088">
    <property type="entry name" value="ANK_REPEAT"/>
    <property type="match status" value="1"/>
</dbReference>
<sequence length="269" mass="29151">MDPLRRGLQRSGVPHPDEAVKLLLQHGTSVNTPDEIGRALIHAIAYNDVNEASSSGWTKMIFAGVPRRGRSIRLLLSHGADINSSSDEGRTAPHRVAYHHQQDTDPLSVVELLLSADADTESQAKAPDLDKDYCGNRIGELTGYRVQKAIAQEGNVIEGLTPLHRASASGYLDFVRILLRHDANPSARDSAGSTPALHAAFPCPSIYPPYGMPEKLQVIKALLEAGGNFDEENNENMSIRSWAVSFGVGLDWKTWWVTGGNRGGAALVL</sequence>
<dbReference type="Pfam" id="PF00023">
    <property type="entry name" value="Ank"/>
    <property type="match status" value="1"/>
</dbReference>
<dbReference type="Gene3D" id="1.25.40.20">
    <property type="entry name" value="Ankyrin repeat-containing domain"/>
    <property type="match status" value="2"/>
</dbReference>
<dbReference type="EMBL" id="PDNB01000192">
    <property type="protein sequence ID" value="PGH00065.1"/>
    <property type="molecule type" value="Genomic_DNA"/>
</dbReference>
<dbReference type="STRING" id="1447875.A0A2B7WTR1"/>
<feature type="repeat" description="ANK" evidence="3">
    <location>
        <begin position="158"/>
        <end position="190"/>
    </location>
</feature>
<dbReference type="InterPro" id="IPR036770">
    <property type="entry name" value="Ankyrin_rpt-contain_sf"/>
</dbReference>
<dbReference type="AlphaFoldDB" id="A0A2B7WTR1"/>
<dbReference type="OrthoDB" id="4204812at2759"/>
<dbReference type="PANTHER" id="PTHR24173">
    <property type="entry name" value="ANKYRIN REPEAT CONTAINING"/>
    <property type="match status" value="1"/>
</dbReference>
<name>A0A2B7WTR1_9EURO</name>
<evidence type="ECO:0000256" key="2">
    <source>
        <dbReference type="ARBA" id="ARBA00023043"/>
    </source>
</evidence>
<proteinExistence type="predicted"/>
<keyword evidence="2 3" id="KW-0040">ANK repeat</keyword>
<dbReference type="PROSITE" id="PS50297">
    <property type="entry name" value="ANK_REP_REGION"/>
    <property type="match status" value="1"/>
</dbReference>
<dbReference type="SUPFAM" id="SSF48403">
    <property type="entry name" value="Ankyrin repeat"/>
    <property type="match status" value="1"/>
</dbReference>
<protein>
    <submittedName>
        <fullName evidence="4">Uncharacterized protein</fullName>
    </submittedName>
</protein>
<organism evidence="4 5">
    <name type="scientific">Helicocarpus griseus UAMH5409</name>
    <dbReference type="NCBI Taxonomy" id="1447875"/>
    <lineage>
        <taxon>Eukaryota</taxon>
        <taxon>Fungi</taxon>
        <taxon>Dikarya</taxon>
        <taxon>Ascomycota</taxon>
        <taxon>Pezizomycotina</taxon>
        <taxon>Eurotiomycetes</taxon>
        <taxon>Eurotiomycetidae</taxon>
        <taxon>Onygenales</taxon>
        <taxon>Ajellomycetaceae</taxon>
        <taxon>Helicocarpus</taxon>
    </lineage>
</organism>
<evidence type="ECO:0000313" key="5">
    <source>
        <dbReference type="Proteomes" id="UP000223968"/>
    </source>
</evidence>
<comment type="caution">
    <text evidence="4">The sequence shown here is derived from an EMBL/GenBank/DDBJ whole genome shotgun (WGS) entry which is preliminary data.</text>
</comment>
<dbReference type="SMART" id="SM00248">
    <property type="entry name" value="ANK"/>
    <property type="match status" value="3"/>
</dbReference>
<keyword evidence="5" id="KW-1185">Reference proteome</keyword>